<comment type="cofactor">
    <cofactor evidence="6">
        <name>Zn(2+)</name>
        <dbReference type="ChEBI" id="CHEBI:29105"/>
    </cofactor>
    <text evidence="6">Binds 1 zinc ion per subunit.</text>
</comment>
<dbReference type="InterPro" id="IPR014710">
    <property type="entry name" value="RmlC-like_jellyroll"/>
</dbReference>
<feature type="binding site" evidence="6">
    <location>
        <position position="247"/>
    </location>
    <ligand>
        <name>Zn(2+)</name>
        <dbReference type="ChEBI" id="CHEBI:29105"/>
    </ligand>
</feature>
<dbReference type="UniPathway" id="UPA00545">
    <property type="reaction ID" value="UER00826"/>
</dbReference>
<dbReference type="EMBL" id="FPCA01000004">
    <property type="protein sequence ID" value="SFU92783.1"/>
    <property type="molecule type" value="Genomic_DNA"/>
</dbReference>
<dbReference type="Proteomes" id="UP000182491">
    <property type="component" value="Unassembled WGS sequence"/>
</dbReference>
<dbReference type="InterPro" id="IPR011051">
    <property type="entry name" value="RmlC_Cupin_sf"/>
</dbReference>
<evidence type="ECO:0000256" key="1">
    <source>
        <dbReference type="ARBA" id="ARBA00000552"/>
    </source>
</evidence>
<dbReference type="NCBIfam" id="NF002091">
    <property type="entry name" value="PRK00924.1"/>
    <property type="match status" value="1"/>
</dbReference>
<dbReference type="PANTHER" id="PTHR38461:SF1">
    <property type="entry name" value="4-DEOXY-L-THREO-5-HEXOSULOSE-URONATE KETOL-ISOMERASE"/>
    <property type="match status" value="1"/>
</dbReference>
<comment type="pathway">
    <text evidence="6">Glycan metabolism; pectin degradation; 2-dehydro-3-deoxy-D-gluconate from pectin: step 4/5.</text>
</comment>
<dbReference type="AlphaFoldDB" id="A0A1I7K5R1"/>
<dbReference type="RefSeq" id="WP_068837148.1">
    <property type="nucleotide sequence ID" value="NZ_BMXC01000004.1"/>
</dbReference>
<keyword evidence="3 6" id="KW-0479">Metal-binding</keyword>
<evidence type="ECO:0000256" key="4">
    <source>
        <dbReference type="ARBA" id="ARBA00022833"/>
    </source>
</evidence>
<dbReference type="GO" id="GO:0019698">
    <property type="term" value="P:D-galacturonate catabolic process"/>
    <property type="evidence" value="ECO:0007669"/>
    <property type="project" value="TreeGrafter"/>
</dbReference>
<keyword evidence="5 6" id="KW-0413">Isomerase</keyword>
<dbReference type="InterPro" id="IPR007045">
    <property type="entry name" value="KduI"/>
</dbReference>
<dbReference type="PIRSF" id="PIRSF006625">
    <property type="entry name" value="KduI"/>
    <property type="match status" value="1"/>
</dbReference>
<dbReference type="Pfam" id="PF04962">
    <property type="entry name" value="KduI"/>
    <property type="match status" value="1"/>
</dbReference>
<organism evidence="7 8">
    <name type="scientific">Pontibacter akesuensis</name>
    <dbReference type="NCBI Taxonomy" id="388950"/>
    <lineage>
        <taxon>Bacteria</taxon>
        <taxon>Pseudomonadati</taxon>
        <taxon>Bacteroidota</taxon>
        <taxon>Cytophagia</taxon>
        <taxon>Cytophagales</taxon>
        <taxon>Hymenobacteraceae</taxon>
        <taxon>Pontibacter</taxon>
    </lineage>
</organism>
<dbReference type="EC" id="5.3.1.17" evidence="6"/>
<protein>
    <recommendedName>
        <fullName evidence="6">4-deoxy-L-threo-5-hexosulose-uronate ketol-isomerase</fullName>
        <ecNumber evidence="6">5.3.1.17</ecNumber>
    </recommendedName>
    <alternativeName>
        <fullName evidence="6">5-keto-4-deoxyuronate isomerase</fullName>
    </alternativeName>
    <alternativeName>
        <fullName evidence="6">DKI isomerase</fullName>
    </alternativeName>
</protein>
<dbReference type="Gene3D" id="2.60.120.10">
    <property type="entry name" value="Jelly Rolls"/>
    <property type="match status" value="1"/>
</dbReference>
<dbReference type="CDD" id="cd20294">
    <property type="entry name" value="cupin_KduI_N"/>
    <property type="match status" value="1"/>
</dbReference>
<keyword evidence="4 6" id="KW-0862">Zinc</keyword>
<evidence type="ECO:0000256" key="3">
    <source>
        <dbReference type="ARBA" id="ARBA00022723"/>
    </source>
</evidence>
<dbReference type="Gene3D" id="2.60.120.520">
    <property type="entry name" value="pectin degrading enzyme 5-keto 4- deoxyuronate isomerase, domain 1"/>
    <property type="match status" value="1"/>
</dbReference>
<dbReference type="GO" id="GO:0008697">
    <property type="term" value="F:4-deoxy-L-threo-5-hexosulose-uronate ketol-isomerase activity"/>
    <property type="evidence" value="ECO:0007669"/>
    <property type="project" value="UniProtKB-UniRule"/>
</dbReference>
<evidence type="ECO:0000256" key="5">
    <source>
        <dbReference type="ARBA" id="ARBA00023235"/>
    </source>
</evidence>
<dbReference type="SUPFAM" id="SSF51182">
    <property type="entry name" value="RmlC-like cupins"/>
    <property type="match status" value="1"/>
</dbReference>
<dbReference type="PANTHER" id="PTHR38461">
    <property type="entry name" value="4-DEOXY-L-THREO-5-HEXOSULOSE-URONATE KETOL-ISOMERASE"/>
    <property type="match status" value="1"/>
</dbReference>
<name>A0A1I7K5R1_9BACT</name>
<feature type="binding site" evidence="6">
    <location>
        <position position="198"/>
    </location>
    <ligand>
        <name>Zn(2+)</name>
        <dbReference type="ChEBI" id="CHEBI:29105"/>
    </ligand>
</feature>
<dbReference type="GO" id="GO:0042840">
    <property type="term" value="P:D-glucuronate catabolic process"/>
    <property type="evidence" value="ECO:0007669"/>
    <property type="project" value="TreeGrafter"/>
</dbReference>
<dbReference type="InterPro" id="IPR027449">
    <property type="entry name" value="KduI_N"/>
</dbReference>
<dbReference type="HAMAP" id="MF_00687">
    <property type="entry name" value="KduI"/>
    <property type="match status" value="1"/>
</dbReference>
<evidence type="ECO:0000256" key="2">
    <source>
        <dbReference type="ARBA" id="ARBA00008086"/>
    </source>
</evidence>
<feature type="binding site" evidence="6">
    <location>
        <position position="205"/>
    </location>
    <ligand>
        <name>Zn(2+)</name>
        <dbReference type="ChEBI" id="CHEBI:29105"/>
    </ligand>
</feature>
<dbReference type="GO" id="GO:0008270">
    <property type="term" value="F:zinc ion binding"/>
    <property type="evidence" value="ECO:0007669"/>
    <property type="project" value="UniProtKB-UniRule"/>
</dbReference>
<comment type="function">
    <text evidence="6">Catalyzes the isomerization of 5-dehydro-4-deoxy-D-glucuronate to 3-deoxy-D-glycero-2,5-hexodiulosonate.</text>
</comment>
<accession>A0A1I7K5R1</accession>
<dbReference type="GO" id="GO:0045490">
    <property type="term" value="P:pectin catabolic process"/>
    <property type="evidence" value="ECO:0007669"/>
    <property type="project" value="UniProtKB-UniRule"/>
</dbReference>
<keyword evidence="8" id="KW-1185">Reference proteome</keyword>
<comment type="similarity">
    <text evidence="2 6">Belongs to the KduI family.</text>
</comment>
<dbReference type="CDD" id="cd20491">
    <property type="entry name" value="cupin_KduI_C"/>
    <property type="match status" value="1"/>
</dbReference>
<proteinExistence type="inferred from homology"/>
<feature type="binding site" evidence="6">
    <location>
        <position position="200"/>
    </location>
    <ligand>
        <name>Zn(2+)</name>
        <dbReference type="ChEBI" id="CHEBI:29105"/>
    </ligand>
</feature>
<evidence type="ECO:0000313" key="8">
    <source>
        <dbReference type="Proteomes" id="UP000182491"/>
    </source>
</evidence>
<sequence length="280" mass="31605">MSTSYSIRHAIHPNDSKTYDTAKLREAFLIEDLFQKDAVQGVYTMYDRLIVGGAQPANKPLPLESFPTLRSENFLDRRELGIINIGAESTVTVDGEVITLANKEALYVGMGTKEVIFHPAANGADTFFYFNSAPAHRNYPTKKVALDQAETVEMGSLENSNHRIIRKLLINSVVETCQLQMGLTELQQGSVWNTMPAHTHDRRMEAYLYFNLPEDQVVSHFMGEPQETRHLFVKNRQAVISPPWSIHSGAGTYNYAFIWGMAGENLDYNDMDKVQPTDLK</sequence>
<evidence type="ECO:0000313" key="7">
    <source>
        <dbReference type="EMBL" id="SFU92783.1"/>
    </source>
</evidence>
<reference evidence="8" key="1">
    <citation type="submission" date="2016-10" db="EMBL/GenBank/DDBJ databases">
        <authorList>
            <person name="Varghese N."/>
        </authorList>
    </citation>
    <scope>NUCLEOTIDE SEQUENCE [LARGE SCALE GENOMIC DNA]</scope>
    <source>
        <strain evidence="8">DSM 18820</strain>
    </source>
</reference>
<gene>
    <name evidence="6" type="primary">kduI</name>
    <name evidence="7" type="ORF">SAMN04487941_3427</name>
</gene>
<comment type="catalytic activity">
    <reaction evidence="1 6">
        <text>5-dehydro-4-deoxy-D-glucuronate = 3-deoxy-D-glycero-2,5-hexodiulosonate</text>
        <dbReference type="Rhea" id="RHEA:23896"/>
        <dbReference type="ChEBI" id="CHEBI:17117"/>
        <dbReference type="ChEBI" id="CHEBI:29071"/>
        <dbReference type="EC" id="5.3.1.17"/>
    </reaction>
</comment>
<dbReference type="OrthoDB" id="9770644at2"/>
<evidence type="ECO:0000256" key="6">
    <source>
        <dbReference type="HAMAP-Rule" id="MF_00687"/>
    </source>
</evidence>
<dbReference type="STRING" id="388950.GCA_001611675_01009"/>
<dbReference type="InterPro" id="IPR021120">
    <property type="entry name" value="KduI/IolB_isomerase"/>
</dbReference>